<dbReference type="PANTHER" id="PTHR42068:SF1">
    <property type="entry name" value="YALI0B18964P"/>
    <property type="match status" value="1"/>
</dbReference>
<dbReference type="Proteomes" id="UP000186594">
    <property type="component" value="Unassembled WGS sequence"/>
</dbReference>
<protein>
    <submittedName>
        <fullName evidence="2">Uncharacterized protein</fullName>
    </submittedName>
</protein>
<organism evidence="2 3">
    <name type="scientific">Neolecta irregularis (strain DAH-3)</name>
    <dbReference type="NCBI Taxonomy" id="1198029"/>
    <lineage>
        <taxon>Eukaryota</taxon>
        <taxon>Fungi</taxon>
        <taxon>Dikarya</taxon>
        <taxon>Ascomycota</taxon>
        <taxon>Taphrinomycotina</taxon>
        <taxon>Neolectales</taxon>
        <taxon>Neolectaceae</taxon>
        <taxon>Neolecta</taxon>
    </lineage>
</organism>
<sequence length="406" mass="45944">MGQDTRDYIRQDTLEDFRQDIPDDIQQDILDDIRQDIPDRAETSLLPDTDPDTIDTPDISAADTKQTNLRGGGPLRHGSKRVVSTLELQTETMQAQLDNSDSDSFSSSDEEDEYRRQISRQRARHAARLDVYRQQIQRVTGLTTPRPPVFREEDSWCELKDDQQESIPLQVLKAHQFPREGRQRNIGELKSFASHPNLRNVPLPRDPYFGQCITSRSSARSSSAGNLLASIDEIGGKDQVETGPHDLSIGRMETPRIRMHDEIEGLKDRMKRETRYNLVQSAGRKSSLVPESVLNSDQDNAQQNLMLQQMVAQQIYLLNRIKQQTLEAPPPASLSGHSLLGQIPSGRPMSIRSFATDRSKLPGRYRPVSMVGGIREKVLEDETEEDAMWGVRPVRRLHSAGGKLFV</sequence>
<comment type="caution">
    <text evidence="2">The sequence shown here is derived from an EMBL/GenBank/DDBJ whole genome shotgun (WGS) entry which is preliminary data.</text>
</comment>
<accession>A0A1U7LU60</accession>
<evidence type="ECO:0000256" key="1">
    <source>
        <dbReference type="SAM" id="MobiDB-lite"/>
    </source>
</evidence>
<feature type="region of interest" description="Disordered" evidence="1">
    <location>
        <begin position="35"/>
        <end position="79"/>
    </location>
</feature>
<evidence type="ECO:0000313" key="2">
    <source>
        <dbReference type="EMBL" id="OLL26210.1"/>
    </source>
</evidence>
<reference evidence="2 3" key="1">
    <citation type="submission" date="2016-04" db="EMBL/GenBank/DDBJ databases">
        <title>Evolutionary innovation and constraint leading to complex multicellularity in the Ascomycota.</title>
        <authorList>
            <person name="Cisse O."/>
            <person name="Nguyen A."/>
            <person name="Hewitt D.A."/>
            <person name="Jedd G."/>
            <person name="Stajich J.E."/>
        </authorList>
    </citation>
    <scope>NUCLEOTIDE SEQUENCE [LARGE SCALE GENOMIC DNA]</scope>
    <source>
        <strain evidence="2 3">DAH-3</strain>
    </source>
</reference>
<dbReference type="OrthoDB" id="5396252at2759"/>
<dbReference type="STRING" id="1198029.A0A1U7LU60"/>
<gene>
    <name evidence="2" type="ORF">NEOLI_004293</name>
</gene>
<dbReference type="EMBL" id="LXFE01000217">
    <property type="protein sequence ID" value="OLL26210.1"/>
    <property type="molecule type" value="Genomic_DNA"/>
</dbReference>
<proteinExistence type="predicted"/>
<dbReference type="AlphaFoldDB" id="A0A1U7LU60"/>
<keyword evidence="3" id="KW-1185">Reference proteome</keyword>
<dbReference type="PANTHER" id="PTHR42068">
    <property type="entry name" value="YALI0B18964P"/>
    <property type="match status" value="1"/>
</dbReference>
<feature type="region of interest" description="Disordered" evidence="1">
    <location>
        <begin position="94"/>
        <end position="122"/>
    </location>
</feature>
<feature type="compositionally biased region" description="Low complexity" evidence="1">
    <location>
        <begin position="98"/>
        <end position="107"/>
    </location>
</feature>
<evidence type="ECO:0000313" key="3">
    <source>
        <dbReference type="Proteomes" id="UP000186594"/>
    </source>
</evidence>
<name>A0A1U7LU60_NEOID</name>